<dbReference type="Pfam" id="PF00106">
    <property type="entry name" value="adh_short"/>
    <property type="match status" value="1"/>
</dbReference>
<accession>A0ABR2HK45</accession>
<keyword evidence="5" id="KW-0408">Iron</keyword>
<dbReference type="Pfam" id="PF00067">
    <property type="entry name" value="p450"/>
    <property type="match status" value="1"/>
</dbReference>
<evidence type="ECO:0000256" key="3">
    <source>
        <dbReference type="ARBA" id="ARBA00022723"/>
    </source>
</evidence>
<dbReference type="SUPFAM" id="SSF48264">
    <property type="entry name" value="Cytochrome P450"/>
    <property type="match status" value="1"/>
</dbReference>
<name>A0ABR2HK45_9PEZI</name>
<comment type="caution">
    <text evidence="7">The sequence shown here is derived from an EMBL/GenBank/DDBJ whole genome shotgun (WGS) entry which is preliminary data.</text>
</comment>
<dbReference type="InterPro" id="IPR036291">
    <property type="entry name" value="NAD(P)-bd_dom_sf"/>
</dbReference>
<dbReference type="SUPFAM" id="SSF51735">
    <property type="entry name" value="NAD(P)-binding Rossmann-fold domains"/>
    <property type="match status" value="1"/>
</dbReference>
<gene>
    <name evidence="7" type="ORF">PGQ11_015027</name>
</gene>
<keyword evidence="4" id="KW-0560">Oxidoreductase</keyword>
<protein>
    <submittedName>
        <fullName evidence="7">Cytochrome P450</fullName>
    </submittedName>
</protein>
<keyword evidence="3" id="KW-0479">Metal-binding</keyword>
<reference evidence="7 8" key="1">
    <citation type="journal article" date="2024" name="IMA Fungus">
        <title>Apiospora arundinis, a panoply of carbohydrate-active enzymes and secondary metabolites.</title>
        <authorList>
            <person name="Sorensen T."/>
            <person name="Petersen C."/>
            <person name="Muurmann A.T."/>
            <person name="Christiansen J.V."/>
            <person name="Brundto M.L."/>
            <person name="Overgaard C.K."/>
            <person name="Boysen A.T."/>
            <person name="Wollenberg R.D."/>
            <person name="Larsen T.O."/>
            <person name="Sorensen J.L."/>
            <person name="Nielsen K.L."/>
            <person name="Sondergaard T.E."/>
        </authorList>
    </citation>
    <scope>NUCLEOTIDE SEQUENCE [LARGE SCALE GENOMIC DNA]</scope>
    <source>
        <strain evidence="7 8">AAU 773</strain>
    </source>
</reference>
<sequence length="808" mass="89104">MALTVDLINQLWDQNKAALVTELVLLAVLVWRVFARWHRQIALNAPATFKDNSLFGSLRFTTSRADYLAEGIQQSPEGQFSFWHGGNHVVVVSGEAARTSFQTSRGLDPSAGFAALFGSFLDISELTKNSMRRCMLIYKRCTQDDHLTTNLHRLVTDSDAHVRQMGDRAVINPLKSMGLLIYQLTHRMAGAHDIANDPQLLRDTWAVYAPLEDSPYVDILFPWLPTPSKLQKIWGYTKLHLTLSKIAKKRQAGGKADTDMMQMLIDEDMNSMIRSLAIIGAVLAGVFNTTFATTWNICCLATNKDWLDKVRAEIDAAAAKRRMTENEPLVDTFQRLSLREWETKFPVLQSTITESIRFTMAGAVVRKNISGKDLKIGGTRYVIPNGSLAIHPTADTHMDAEIYPEPLRWDPSRFAKDVPEGSEVPHGYLGWGSGNHPCPAQRFANLNVVVASVLFIASYDFEMCNGAGVRTVGPLPSIVYNRMGAGRPGTEMYMKCERRRQAMSVIPVDDVKAGKNIMSAPKFDNVKKRASFGSFLHRQLFEKPTLPANVDLKGKTAIVTGSNTGIGFECARQLLGMGLSKLILAVRNEDKGKQARDKLVWKLDMEDYASVTAFAGRAQTLERLDIAVLNAGVAKTSYKTSAATGHEETIQVNVLSTALLTILLLPIMEAKSQGSPGRIVVVQSDTSSWAKFKERDAHVPLLRAFDDEKNFDRADRYFTSKLVAQLFVTELVKRVPVSSSIITMPNPGWTYGTGLGKGGGTVAERIIAVPNRILGRCPAAGARIVTTAAVSFGPEAHGQYIEDGKLQP</sequence>
<dbReference type="PANTHER" id="PTHR43157:SF31">
    <property type="entry name" value="PHOSPHATIDYLINOSITOL-GLYCAN BIOSYNTHESIS CLASS F PROTEIN"/>
    <property type="match status" value="1"/>
</dbReference>
<evidence type="ECO:0000256" key="4">
    <source>
        <dbReference type="ARBA" id="ARBA00023002"/>
    </source>
</evidence>
<dbReference type="PANTHER" id="PTHR43157">
    <property type="entry name" value="PHOSPHATIDYLINOSITOL-GLYCAN BIOSYNTHESIS CLASS F PROTEIN-RELATED"/>
    <property type="match status" value="1"/>
</dbReference>
<comment type="cofactor">
    <cofactor evidence="1">
        <name>heme</name>
        <dbReference type="ChEBI" id="CHEBI:30413"/>
    </cofactor>
</comment>
<dbReference type="PRINTS" id="PR00465">
    <property type="entry name" value="EP450IV"/>
</dbReference>
<dbReference type="Gene3D" id="1.10.630.10">
    <property type="entry name" value="Cytochrome P450"/>
    <property type="match status" value="1"/>
</dbReference>
<dbReference type="InterPro" id="IPR036396">
    <property type="entry name" value="Cyt_P450_sf"/>
</dbReference>
<dbReference type="EMBL" id="JAPCWZ010000010">
    <property type="protein sequence ID" value="KAK8848547.1"/>
    <property type="molecule type" value="Genomic_DNA"/>
</dbReference>
<dbReference type="InterPro" id="IPR001128">
    <property type="entry name" value="Cyt_P450"/>
</dbReference>
<evidence type="ECO:0000313" key="8">
    <source>
        <dbReference type="Proteomes" id="UP001390339"/>
    </source>
</evidence>
<dbReference type="InterPro" id="IPR002347">
    <property type="entry name" value="SDR_fam"/>
</dbReference>
<comment type="similarity">
    <text evidence="2">Belongs to the cytochrome P450 family.</text>
</comment>
<dbReference type="Proteomes" id="UP001390339">
    <property type="component" value="Unassembled WGS sequence"/>
</dbReference>
<organism evidence="7 8">
    <name type="scientific">Apiospora arundinis</name>
    <dbReference type="NCBI Taxonomy" id="335852"/>
    <lineage>
        <taxon>Eukaryota</taxon>
        <taxon>Fungi</taxon>
        <taxon>Dikarya</taxon>
        <taxon>Ascomycota</taxon>
        <taxon>Pezizomycotina</taxon>
        <taxon>Sordariomycetes</taxon>
        <taxon>Xylariomycetidae</taxon>
        <taxon>Amphisphaeriales</taxon>
        <taxon>Apiosporaceae</taxon>
        <taxon>Apiospora</taxon>
    </lineage>
</organism>
<evidence type="ECO:0000256" key="1">
    <source>
        <dbReference type="ARBA" id="ARBA00001971"/>
    </source>
</evidence>
<evidence type="ECO:0000256" key="6">
    <source>
        <dbReference type="ARBA" id="ARBA00023033"/>
    </source>
</evidence>
<evidence type="ECO:0000313" key="7">
    <source>
        <dbReference type="EMBL" id="KAK8848547.1"/>
    </source>
</evidence>
<proteinExistence type="inferred from homology"/>
<keyword evidence="8" id="KW-1185">Reference proteome</keyword>
<dbReference type="InterPro" id="IPR002403">
    <property type="entry name" value="Cyt_P450_E_grp-IV"/>
</dbReference>
<evidence type="ECO:0000256" key="5">
    <source>
        <dbReference type="ARBA" id="ARBA00023004"/>
    </source>
</evidence>
<dbReference type="Gene3D" id="3.40.50.720">
    <property type="entry name" value="NAD(P)-binding Rossmann-like Domain"/>
    <property type="match status" value="1"/>
</dbReference>
<keyword evidence="6" id="KW-0503">Monooxygenase</keyword>
<evidence type="ECO:0000256" key="2">
    <source>
        <dbReference type="ARBA" id="ARBA00010617"/>
    </source>
</evidence>